<sequence>MGSTLEAEAGAESPAHRPLLVSLWGKGGVGKSTLAAALAISLRKRGLNVGLISTDIFPSIIDVLGTGKPGEWFEACGVQVLAVSKELASRMWRERFGDEIYKVFSLLFDVDKETLLSYLEEAPWILEQVYLMMVVEGLKRFDAVVWDTPGAGGGLLMLELEEKLYRHLRLAPRIYSKLRIGGHEPIDKIIKSWRKLAEEILQTIHSETHVPIVVVDAFGGEWQVREILHALESYNLKPKAIIVNRVVTGEVCQSCKPFSILAGIASGTLQVTKEIAISRGMEISTVPLVVPPPKGCKMLDKLSSLFGNINVLR</sequence>
<gene>
    <name evidence="3" type="ordered locus">Pyrfu_0769</name>
</gene>
<dbReference type="HOGENOM" id="CLU_040761_3_0_2"/>
<dbReference type="SUPFAM" id="SSF52540">
    <property type="entry name" value="P-loop containing nucleoside triphosphate hydrolases"/>
    <property type="match status" value="1"/>
</dbReference>
<dbReference type="PANTHER" id="PTHR10803">
    <property type="entry name" value="ARSENICAL PUMP-DRIVING ATPASE ARSENITE-TRANSLOCATING ATPASE"/>
    <property type="match status" value="1"/>
</dbReference>
<dbReference type="InParanoid" id="G0EDF3"/>
<evidence type="ECO:0000259" key="2">
    <source>
        <dbReference type="Pfam" id="PF02374"/>
    </source>
</evidence>
<evidence type="ECO:0000313" key="4">
    <source>
        <dbReference type="Proteomes" id="UP000001037"/>
    </source>
</evidence>
<dbReference type="Gene3D" id="3.40.50.300">
    <property type="entry name" value="P-loop containing nucleotide triphosphate hydrolases"/>
    <property type="match status" value="1"/>
</dbReference>
<dbReference type="KEGG" id="pfm:Pyrfu_0769"/>
<evidence type="ECO:0000313" key="3">
    <source>
        <dbReference type="EMBL" id="AEM38638.1"/>
    </source>
</evidence>
<evidence type="ECO:0000256" key="1">
    <source>
        <dbReference type="ARBA" id="ARBA00011040"/>
    </source>
</evidence>
<dbReference type="InterPro" id="IPR025723">
    <property type="entry name" value="ArsA/GET3_ATPase-like"/>
</dbReference>
<organism evidence="3 4">
    <name type="scientific">Pyrolobus fumarii (strain DSM 11204 / 1A)</name>
    <dbReference type="NCBI Taxonomy" id="694429"/>
    <lineage>
        <taxon>Archaea</taxon>
        <taxon>Thermoproteota</taxon>
        <taxon>Thermoprotei</taxon>
        <taxon>Desulfurococcales</taxon>
        <taxon>Pyrodictiaceae</taxon>
        <taxon>Pyrolobus</taxon>
    </lineage>
</organism>
<comment type="similarity">
    <text evidence="1">Belongs to the arsA ATPase family.</text>
</comment>
<dbReference type="Proteomes" id="UP000001037">
    <property type="component" value="Chromosome"/>
</dbReference>
<dbReference type="InterPro" id="IPR027417">
    <property type="entry name" value="P-loop_NTPase"/>
</dbReference>
<dbReference type="AlphaFoldDB" id="G0EDF3"/>
<dbReference type="RefSeq" id="WP_014026315.1">
    <property type="nucleotide sequence ID" value="NC_015931.1"/>
</dbReference>
<dbReference type="InterPro" id="IPR016300">
    <property type="entry name" value="ATPase_ArsA/GET3"/>
</dbReference>
<dbReference type="EMBL" id="CP002838">
    <property type="protein sequence ID" value="AEM38638.1"/>
    <property type="molecule type" value="Genomic_DNA"/>
</dbReference>
<dbReference type="Pfam" id="PF02374">
    <property type="entry name" value="ArsA_ATPase"/>
    <property type="match status" value="1"/>
</dbReference>
<reference evidence="3 4" key="1">
    <citation type="journal article" date="2011" name="Stand. Genomic Sci.">
        <title>Complete genome sequence of the hyperthermophilic chemolithoautotroph Pyrolobus fumarii type strain (1A).</title>
        <authorList>
            <person name="Anderson I."/>
            <person name="Goker M."/>
            <person name="Nolan M."/>
            <person name="Lucas S."/>
            <person name="Hammon N."/>
            <person name="Deshpande S."/>
            <person name="Cheng J.F."/>
            <person name="Tapia R."/>
            <person name="Han C."/>
            <person name="Goodwin L."/>
            <person name="Pitluck S."/>
            <person name="Huntemann M."/>
            <person name="Liolios K."/>
            <person name="Ivanova N."/>
            <person name="Pagani I."/>
            <person name="Mavromatis K."/>
            <person name="Ovchinikova G."/>
            <person name="Pati A."/>
            <person name="Chen A."/>
            <person name="Palaniappan K."/>
            <person name="Land M."/>
            <person name="Hauser L."/>
            <person name="Brambilla E.M."/>
            <person name="Huber H."/>
            <person name="Yasawong M."/>
            <person name="Rohde M."/>
            <person name="Spring S."/>
            <person name="Abt B."/>
            <person name="Sikorski J."/>
            <person name="Wirth R."/>
            <person name="Detter J.C."/>
            <person name="Woyke T."/>
            <person name="Bristow J."/>
            <person name="Eisen J.A."/>
            <person name="Markowitz V."/>
            <person name="Hugenholtz P."/>
            <person name="Kyrpides N.C."/>
            <person name="Klenk H.P."/>
            <person name="Lapidus A."/>
        </authorList>
    </citation>
    <scope>NUCLEOTIDE SEQUENCE [LARGE SCALE GENOMIC DNA]</scope>
    <source>
        <strain evidence="4">DSM 11204 / 1A</strain>
    </source>
</reference>
<feature type="domain" description="ArsA/GET3 Anion-transporting ATPase-like" evidence="2">
    <location>
        <begin position="23"/>
        <end position="304"/>
    </location>
</feature>
<dbReference type="GO" id="GO:0005524">
    <property type="term" value="F:ATP binding"/>
    <property type="evidence" value="ECO:0007669"/>
    <property type="project" value="InterPro"/>
</dbReference>
<dbReference type="PANTHER" id="PTHR10803:SF3">
    <property type="entry name" value="ATPASE GET3"/>
    <property type="match status" value="1"/>
</dbReference>
<keyword evidence="4" id="KW-1185">Reference proteome</keyword>
<dbReference type="OrthoDB" id="46198at2157"/>
<protein>
    <submittedName>
        <fullName evidence="3">Anion-transporting ATPase</fullName>
    </submittedName>
</protein>
<accession>G0EDF3</accession>
<proteinExistence type="inferred from homology"/>
<name>G0EDF3_PYRF1</name>
<dbReference type="STRING" id="694429.Pyrfu_0769"/>
<dbReference type="GO" id="GO:0016887">
    <property type="term" value="F:ATP hydrolysis activity"/>
    <property type="evidence" value="ECO:0007669"/>
    <property type="project" value="InterPro"/>
</dbReference>
<dbReference type="eggNOG" id="arCOG02849">
    <property type="taxonomic scope" value="Archaea"/>
</dbReference>
<dbReference type="GeneID" id="11139237"/>